<evidence type="ECO:0000256" key="1">
    <source>
        <dbReference type="ARBA" id="ARBA00009199"/>
    </source>
</evidence>
<dbReference type="Gene3D" id="3.90.1300.10">
    <property type="entry name" value="Amidase signature (AS) domain"/>
    <property type="match status" value="1"/>
</dbReference>
<dbReference type="PROSITE" id="PS00571">
    <property type="entry name" value="AMIDASES"/>
    <property type="match status" value="1"/>
</dbReference>
<comment type="similarity">
    <text evidence="1">Belongs to the amidase family.</text>
</comment>
<keyword evidence="5" id="KW-1185">Reference proteome</keyword>
<accession>A0ABT8FCR9</accession>
<sequence>MNPAPRVTDLTSAGVAETVRLTTTGERTVRAVVDSALARIADRDGGLNAVSRLAADRARTDADRLDAARAAGEVPGPLHGVPVVIKEELAVEGLVTTFGGEGNSTPALADAEVVRRLRAAGAVVVATTTMPEFGAWPYTESSSRGYTRNPWDRTRTPGGSSGGTAAAVASGMVPVGMGGDGGGSIRIPSAHCGLFGLKPQRGRVTSAPGDHLWWALGTAGPLARSVLDSALVYDVVRGHTDVDRWRAGETGSFAAAARREPGRLRIGWTTKPVTRGVRPDPLHVRAVQDTARLLTGLGHDVREVDPLYPDPTAAFVPQFLGGIRAEADTVEHFARLERRTRQTYRLGSWVTPRVLDRALAMTETVSAKANRVFDDVDVLLTPAVAHRPAPVGVLDGKGTVRSALAAMPAIAYAALWNVAGNPAAAVPCGPAPDGLPVGVQLVGRTDDEPTLLSLSAQLEAARPWPLVAPAYATA</sequence>
<dbReference type="Proteomes" id="UP001168620">
    <property type="component" value="Unassembled WGS sequence"/>
</dbReference>
<protein>
    <submittedName>
        <fullName evidence="4">Amidase</fullName>
        <ecNumber evidence="4">3.5.1.4</ecNumber>
    </submittedName>
</protein>
<dbReference type="EMBL" id="JAUHJQ010000002">
    <property type="protein sequence ID" value="MDN4172468.1"/>
    <property type="molecule type" value="Genomic_DNA"/>
</dbReference>
<evidence type="ECO:0000256" key="2">
    <source>
        <dbReference type="SAM" id="MobiDB-lite"/>
    </source>
</evidence>
<dbReference type="SUPFAM" id="SSF75304">
    <property type="entry name" value="Amidase signature (AS) enzymes"/>
    <property type="match status" value="1"/>
</dbReference>
<evidence type="ECO:0000259" key="3">
    <source>
        <dbReference type="Pfam" id="PF01425"/>
    </source>
</evidence>
<dbReference type="NCBIfam" id="NF009119">
    <property type="entry name" value="PRK12470.1"/>
    <property type="match status" value="1"/>
</dbReference>
<dbReference type="EC" id="3.5.1.4" evidence="4"/>
<reference evidence="4" key="1">
    <citation type="submission" date="2023-06" db="EMBL/GenBank/DDBJ databases">
        <title>Draft genome sequence of Nocardioides sp. SOB77.</title>
        <authorList>
            <person name="Zhang G."/>
        </authorList>
    </citation>
    <scope>NUCLEOTIDE SEQUENCE</scope>
    <source>
        <strain evidence="4">SOB77</strain>
    </source>
</reference>
<feature type="domain" description="Amidase" evidence="3">
    <location>
        <begin position="32"/>
        <end position="452"/>
    </location>
</feature>
<keyword evidence="4" id="KW-0378">Hydrolase</keyword>
<feature type="region of interest" description="Disordered" evidence="2">
    <location>
        <begin position="144"/>
        <end position="165"/>
    </location>
</feature>
<dbReference type="PANTHER" id="PTHR11895">
    <property type="entry name" value="TRANSAMIDASE"/>
    <property type="match status" value="1"/>
</dbReference>
<proteinExistence type="inferred from homology"/>
<dbReference type="InterPro" id="IPR000120">
    <property type="entry name" value="Amidase"/>
</dbReference>
<dbReference type="PANTHER" id="PTHR11895:SF7">
    <property type="entry name" value="GLUTAMYL-TRNA(GLN) AMIDOTRANSFERASE SUBUNIT A, MITOCHONDRIAL"/>
    <property type="match status" value="1"/>
</dbReference>
<organism evidence="4 5">
    <name type="scientific">Nocardioides oceani</name>
    <dbReference type="NCBI Taxonomy" id="3058369"/>
    <lineage>
        <taxon>Bacteria</taxon>
        <taxon>Bacillati</taxon>
        <taxon>Actinomycetota</taxon>
        <taxon>Actinomycetes</taxon>
        <taxon>Propionibacteriales</taxon>
        <taxon>Nocardioidaceae</taxon>
        <taxon>Nocardioides</taxon>
    </lineage>
</organism>
<name>A0ABT8FCR9_9ACTN</name>
<dbReference type="Pfam" id="PF01425">
    <property type="entry name" value="Amidase"/>
    <property type="match status" value="1"/>
</dbReference>
<dbReference type="InterPro" id="IPR036928">
    <property type="entry name" value="AS_sf"/>
</dbReference>
<dbReference type="InterPro" id="IPR023631">
    <property type="entry name" value="Amidase_dom"/>
</dbReference>
<dbReference type="InterPro" id="IPR020556">
    <property type="entry name" value="Amidase_CS"/>
</dbReference>
<dbReference type="RefSeq" id="WP_300951390.1">
    <property type="nucleotide sequence ID" value="NZ_JAUHJQ010000002.1"/>
</dbReference>
<evidence type="ECO:0000313" key="5">
    <source>
        <dbReference type="Proteomes" id="UP001168620"/>
    </source>
</evidence>
<dbReference type="GO" id="GO:0004040">
    <property type="term" value="F:amidase activity"/>
    <property type="evidence" value="ECO:0007669"/>
    <property type="project" value="UniProtKB-EC"/>
</dbReference>
<evidence type="ECO:0000313" key="4">
    <source>
        <dbReference type="EMBL" id="MDN4172468.1"/>
    </source>
</evidence>
<gene>
    <name evidence="4" type="ORF">QWY28_05900</name>
</gene>
<comment type="caution">
    <text evidence="4">The sequence shown here is derived from an EMBL/GenBank/DDBJ whole genome shotgun (WGS) entry which is preliminary data.</text>
</comment>